<dbReference type="RefSeq" id="WP_163890625.1">
    <property type="nucleotide sequence ID" value="NZ_JAAFYS010000001.1"/>
</dbReference>
<protein>
    <submittedName>
        <fullName evidence="1">EcsC family protein</fullName>
    </submittedName>
</protein>
<dbReference type="PANTHER" id="PTHR41260">
    <property type="entry name" value="PROTEIN ECSC"/>
    <property type="match status" value="1"/>
</dbReference>
<dbReference type="Pfam" id="PF12787">
    <property type="entry name" value="EcsC"/>
    <property type="match status" value="1"/>
</dbReference>
<dbReference type="InterPro" id="IPR024787">
    <property type="entry name" value="EcsC"/>
</dbReference>
<proteinExistence type="predicted"/>
<comment type="caution">
    <text evidence="1">The sequence shown here is derived from an EMBL/GenBank/DDBJ whole genome shotgun (WGS) entry which is preliminary data.</text>
</comment>
<dbReference type="PANTHER" id="PTHR41260:SF1">
    <property type="entry name" value="PROTEIN ECSC"/>
    <property type="match status" value="1"/>
</dbReference>
<name>A0A6B2JUR9_9RHOB</name>
<reference evidence="1 2" key="1">
    <citation type="submission" date="2020-02" db="EMBL/GenBank/DDBJ databases">
        <title>Pseudoroseicyclus tamarix, sp. nov., isolated from offshore sediment of a Tamarix chinensis forest.</title>
        <authorList>
            <person name="Gai Y."/>
        </authorList>
    </citation>
    <scope>NUCLEOTIDE SEQUENCE [LARGE SCALE GENOMIC DNA]</scope>
    <source>
        <strain evidence="1 2">CLL3-39</strain>
    </source>
</reference>
<evidence type="ECO:0000313" key="2">
    <source>
        <dbReference type="Proteomes" id="UP000474757"/>
    </source>
</evidence>
<organism evidence="1 2">
    <name type="scientific">Pseudoroseicyclus tamaricis</name>
    <dbReference type="NCBI Taxonomy" id="2705421"/>
    <lineage>
        <taxon>Bacteria</taxon>
        <taxon>Pseudomonadati</taxon>
        <taxon>Pseudomonadota</taxon>
        <taxon>Alphaproteobacteria</taxon>
        <taxon>Rhodobacterales</taxon>
        <taxon>Paracoccaceae</taxon>
        <taxon>Pseudoroseicyclus</taxon>
    </lineage>
</organism>
<gene>
    <name evidence="1" type="ORF">GZA08_05210</name>
</gene>
<sequence length="261" mass="27820">MSDTPTMRTVNPDIPLDDAGREEIAELARRQLAAGGILIRAVNLVGGQVEDGLKLLPKSGRAAIENAARIGLERAYHLARRARGAPKGDALHRAIGTASGALGGFGGLGTALAEVPVATTIIFRAVQGVAEEYGEDPDSEEVRLECLRVFGAGGPGAETQGIDTAFLGARMTLTGPALHKMIARVAPKFATVLTQKLATQAVPILGAFAGAGTNYAFVGYYTEMAHVHFGLRRLIRTYNEEQVLEHFHRELSRRKMPVKVS</sequence>
<dbReference type="Proteomes" id="UP000474757">
    <property type="component" value="Unassembled WGS sequence"/>
</dbReference>
<keyword evidence="2" id="KW-1185">Reference proteome</keyword>
<dbReference type="AlphaFoldDB" id="A0A6B2JUR9"/>
<evidence type="ECO:0000313" key="1">
    <source>
        <dbReference type="EMBL" id="NDV00369.1"/>
    </source>
</evidence>
<dbReference type="EMBL" id="JAAGAB010000001">
    <property type="protein sequence ID" value="NDV00369.1"/>
    <property type="molecule type" value="Genomic_DNA"/>
</dbReference>
<accession>A0A6B2JUR9</accession>